<organism evidence="4 5">
    <name type="scientific">Ancylobacter novellus</name>
    <name type="common">Thiobacillus novellus</name>
    <dbReference type="NCBI Taxonomy" id="921"/>
    <lineage>
        <taxon>Bacteria</taxon>
        <taxon>Pseudomonadati</taxon>
        <taxon>Pseudomonadota</taxon>
        <taxon>Alphaproteobacteria</taxon>
        <taxon>Hyphomicrobiales</taxon>
        <taxon>Xanthobacteraceae</taxon>
        <taxon>Ancylobacter</taxon>
    </lineage>
</organism>
<gene>
    <name evidence="4" type="ORF">DI565_07940</name>
</gene>
<evidence type="ECO:0000256" key="1">
    <source>
        <dbReference type="SAM" id="Phobius"/>
    </source>
</evidence>
<feature type="domain" description="Putative Flp pilus-assembly TadG-like N-terminal" evidence="3">
    <location>
        <begin position="19"/>
        <end position="66"/>
    </location>
</feature>
<dbReference type="InterPro" id="IPR018705">
    <property type="entry name" value="DUF2134_membrane"/>
</dbReference>
<keyword evidence="1" id="KW-0812">Transmembrane</keyword>
<evidence type="ECO:0000259" key="2">
    <source>
        <dbReference type="Pfam" id="PF09977"/>
    </source>
</evidence>
<dbReference type="Proteomes" id="UP000249577">
    <property type="component" value="Unassembled WGS sequence"/>
</dbReference>
<keyword evidence="1" id="KW-1133">Transmembrane helix</keyword>
<protein>
    <submittedName>
        <fullName evidence="4">Uncharacterized protein</fullName>
    </submittedName>
</protein>
<evidence type="ECO:0000313" key="5">
    <source>
        <dbReference type="Proteomes" id="UP000249577"/>
    </source>
</evidence>
<comment type="caution">
    <text evidence="4">The sequence shown here is derived from an EMBL/GenBank/DDBJ whole genome shotgun (WGS) entry which is preliminary data.</text>
</comment>
<evidence type="ECO:0000259" key="3">
    <source>
        <dbReference type="Pfam" id="PF13400"/>
    </source>
</evidence>
<dbReference type="Pfam" id="PF09977">
    <property type="entry name" value="Tad_C"/>
    <property type="match status" value="1"/>
</dbReference>
<evidence type="ECO:0000313" key="4">
    <source>
        <dbReference type="EMBL" id="PZQ15769.1"/>
    </source>
</evidence>
<dbReference type="Pfam" id="PF13400">
    <property type="entry name" value="Tad"/>
    <property type="match status" value="1"/>
</dbReference>
<keyword evidence="1" id="KW-0472">Membrane</keyword>
<dbReference type="AlphaFoldDB" id="A0A2W5KIC5"/>
<dbReference type="EMBL" id="QFPN01000004">
    <property type="protein sequence ID" value="PZQ15769.1"/>
    <property type="molecule type" value="Genomic_DNA"/>
</dbReference>
<dbReference type="InterPro" id="IPR028087">
    <property type="entry name" value="Tad_N"/>
</dbReference>
<feature type="domain" description="DUF2134" evidence="2">
    <location>
        <begin position="71"/>
        <end position="147"/>
    </location>
</feature>
<accession>A0A2W5KIC5</accession>
<sequence length="554" mass="56367">MRRNVLRSVLGMVRRDEAGSVSVLTAAFGLCLIGGLAVSVDVAHVYLAKRADQSALDLAALAAARDLSVSESAARAALAQNGVKSPDTLSVVIGRYTPDATTAPAARFVAGGQPANAVRLDMTTHAALFFGRAFLNVAPQLATRSTAVNTRVASFSVGSRQASLQGGVANALLSALLGGSVSLSVSDYNALADAQIEMPALLSSLATQTRVTAATYNDVLQTSPQLSDFIKALAGSSTSATAKSALQQLSQAAGRKTVPLGRLISFGPVGDVKLGDQAGLSASASILQTLTTALAAANGQSQIALDLGAQVPGLLGLTASITIGERPQQSPWFALGRENATVHTAQTRLRLNAKVGGVLGLAYLNLPVAVDAAAAEATLSSARCGRSPRTDMQATLAVTPAISRVWIGEPRSLTRWNDMTSAADVGPATIADALLLSATASAYVGAENLRPTQVSFTASEIGAGVVKTVATSSIMQSTLASLTQNLVVTVKLNPLGLGLGTPKVVGDTLSKTLSPVGALLDPTLNSLLRLLGVGLGEADVTVRGMRCDGSVLVG</sequence>
<feature type="transmembrane region" description="Helical" evidence="1">
    <location>
        <begin position="21"/>
        <end position="47"/>
    </location>
</feature>
<name>A0A2W5KIC5_ANCNO</name>
<proteinExistence type="predicted"/>
<reference evidence="4 5" key="1">
    <citation type="submission" date="2017-08" db="EMBL/GenBank/DDBJ databases">
        <title>Infants hospitalized years apart are colonized by the same room-sourced microbial strains.</title>
        <authorList>
            <person name="Brooks B."/>
            <person name="Olm M.R."/>
            <person name="Firek B.A."/>
            <person name="Baker R."/>
            <person name="Thomas B.C."/>
            <person name="Morowitz M.J."/>
            <person name="Banfield J.F."/>
        </authorList>
    </citation>
    <scope>NUCLEOTIDE SEQUENCE [LARGE SCALE GENOMIC DNA]</scope>
    <source>
        <strain evidence="4">S2_005_003_R2_43</strain>
    </source>
</reference>